<feature type="compositionally biased region" description="Basic and acidic residues" evidence="1">
    <location>
        <begin position="1"/>
        <end position="13"/>
    </location>
</feature>
<evidence type="ECO:0000313" key="3">
    <source>
        <dbReference type="Proteomes" id="UP000237104"/>
    </source>
</evidence>
<reference evidence="2 3" key="1">
    <citation type="submission" date="2018-01" db="EMBL/GenBank/DDBJ databases">
        <title>Cryobacterium sp. nov., from glaciers in China.</title>
        <authorList>
            <person name="Liu Q."/>
            <person name="Xin Y.-H."/>
        </authorList>
    </citation>
    <scope>NUCLEOTIDE SEQUENCE [LARGE SCALE GENOMIC DNA]</scope>
    <source>
        <strain evidence="2 3">TMB1-8</strain>
    </source>
</reference>
<feature type="region of interest" description="Disordered" evidence="1">
    <location>
        <begin position="1"/>
        <end position="75"/>
    </location>
</feature>
<accession>A0A2S3Z9I8</accession>
<gene>
    <name evidence="2" type="ORF">C3B59_11830</name>
</gene>
<dbReference type="AlphaFoldDB" id="A0A2S3Z9I8"/>
<evidence type="ECO:0000313" key="2">
    <source>
        <dbReference type="EMBL" id="POH62207.1"/>
    </source>
</evidence>
<proteinExistence type="predicted"/>
<protein>
    <submittedName>
        <fullName evidence="2">Uncharacterized protein</fullName>
    </submittedName>
</protein>
<sequence>MPRTAEQQREYMRNYRANKARKAAESAVESTTESAGASVTNIGSTRARTAKASKPAAAKNSTTPDSPKPEGIEESVAAEIKAMPHAANQPGKVAIMLGLARILDNPHAIPQHTPAAKALDEMMTKLRGAEVAGGNKLTQLRSRREGKSA</sequence>
<dbReference type="OrthoDB" id="9964364at2"/>
<name>A0A2S3Z9I8_9MICO</name>
<organism evidence="2 3">
    <name type="scientific">Cryobacterium zongtaii</name>
    <dbReference type="NCBI Taxonomy" id="1259217"/>
    <lineage>
        <taxon>Bacteria</taxon>
        <taxon>Bacillati</taxon>
        <taxon>Actinomycetota</taxon>
        <taxon>Actinomycetes</taxon>
        <taxon>Micrococcales</taxon>
        <taxon>Microbacteriaceae</taxon>
        <taxon>Cryobacterium</taxon>
    </lineage>
</organism>
<comment type="caution">
    <text evidence="2">The sequence shown here is derived from an EMBL/GenBank/DDBJ whole genome shotgun (WGS) entry which is preliminary data.</text>
</comment>
<feature type="compositionally biased region" description="Low complexity" evidence="1">
    <location>
        <begin position="45"/>
        <end position="63"/>
    </location>
</feature>
<dbReference type="EMBL" id="PPXF01000056">
    <property type="protein sequence ID" value="POH62207.1"/>
    <property type="molecule type" value="Genomic_DNA"/>
</dbReference>
<dbReference type="RefSeq" id="WP_103431552.1">
    <property type="nucleotide sequence ID" value="NZ_PPXF01000056.1"/>
</dbReference>
<feature type="region of interest" description="Disordered" evidence="1">
    <location>
        <begin position="130"/>
        <end position="149"/>
    </location>
</feature>
<evidence type="ECO:0000256" key="1">
    <source>
        <dbReference type="SAM" id="MobiDB-lite"/>
    </source>
</evidence>
<feature type="compositionally biased region" description="Polar residues" evidence="1">
    <location>
        <begin position="28"/>
        <end position="44"/>
    </location>
</feature>
<dbReference type="Proteomes" id="UP000237104">
    <property type="component" value="Unassembled WGS sequence"/>
</dbReference>